<dbReference type="GO" id="GO:0031177">
    <property type="term" value="F:phosphopantetheine binding"/>
    <property type="evidence" value="ECO:0007669"/>
    <property type="project" value="TreeGrafter"/>
</dbReference>
<dbReference type="SUPFAM" id="SSF52777">
    <property type="entry name" value="CoA-dependent acyltransferases"/>
    <property type="match status" value="1"/>
</dbReference>
<dbReference type="GO" id="GO:0043041">
    <property type="term" value="P:amino acid activation for nonribosomal peptide biosynthetic process"/>
    <property type="evidence" value="ECO:0007669"/>
    <property type="project" value="TreeGrafter"/>
</dbReference>
<dbReference type="SUPFAM" id="SSF56801">
    <property type="entry name" value="Acetyl-CoA synthetase-like"/>
    <property type="match status" value="1"/>
</dbReference>
<accession>A0A6C8Y407</accession>
<dbReference type="Gene3D" id="3.30.559.10">
    <property type="entry name" value="Chloramphenicol acetyltransferase-like domain"/>
    <property type="match status" value="1"/>
</dbReference>
<name>A0A6C8Y407_SALDZ</name>
<dbReference type="Pfam" id="PF00501">
    <property type="entry name" value="AMP-binding"/>
    <property type="match status" value="1"/>
</dbReference>
<dbReference type="Pfam" id="PF00668">
    <property type="entry name" value="Condensation"/>
    <property type="match status" value="1"/>
</dbReference>
<dbReference type="Gene3D" id="3.40.50.980">
    <property type="match status" value="2"/>
</dbReference>
<dbReference type="InterPro" id="IPR023213">
    <property type="entry name" value="CAT-like_dom_sf"/>
</dbReference>
<evidence type="ECO:0000259" key="2">
    <source>
        <dbReference type="Pfam" id="PF00668"/>
    </source>
</evidence>
<gene>
    <name evidence="3" type="ORF">EL06_28550</name>
</gene>
<dbReference type="GO" id="GO:0005829">
    <property type="term" value="C:cytosol"/>
    <property type="evidence" value="ECO:0007669"/>
    <property type="project" value="TreeGrafter"/>
</dbReference>
<sequence>FFANTLALRGDLSGNPSFETLLHRTRQTALEAYENQDVPFERIVEALQPVRDLSRQAIFQVMLALHPQFSDLQMPGISLRAEERLPESAKFDLALELTETRDGLSGQLEYALDLWDKESAEQIVQCLSTLLQSLPDTVECPLSQQPLLTAAGQYQLLTEWNNTAEDYPHDQCIASLFEAQAEQTPDALAVYFDGEEIDYRELDRRAEQVASRLVHAGIGPDCVVGLFVERSIEMISGLLGILKSGAAYLPLDTDYPPDRIAYMLEDAQVPVVLTQRRLLARLPETSACCMFIDDETSETALPPRKARNINAHHLAYVIYTSGSTGRP</sequence>
<evidence type="ECO:0000313" key="3">
    <source>
        <dbReference type="EMBL" id="MIE73197.1"/>
    </source>
</evidence>
<dbReference type="InterPro" id="IPR001242">
    <property type="entry name" value="Condensation_dom"/>
</dbReference>
<feature type="domain" description="AMP-dependent synthetase/ligase" evidence="1">
    <location>
        <begin position="177"/>
        <end position="327"/>
    </location>
</feature>
<proteinExistence type="predicted"/>
<organism evidence="3">
    <name type="scientific">Salmonella diarizonae</name>
    <dbReference type="NCBI Taxonomy" id="59204"/>
    <lineage>
        <taxon>Bacteria</taxon>
        <taxon>Pseudomonadati</taxon>
        <taxon>Pseudomonadota</taxon>
        <taxon>Gammaproteobacteria</taxon>
        <taxon>Enterobacterales</taxon>
        <taxon>Enterobacteriaceae</taxon>
        <taxon>Salmonella</taxon>
    </lineage>
</organism>
<comment type="caution">
    <text evidence="3">The sequence shown here is derived from an EMBL/GenBank/DDBJ whole genome shotgun (WGS) entry which is preliminary data.</text>
</comment>
<dbReference type="GO" id="GO:0009239">
    <property type="term" value="P:enterobactin biosynthetic process"/>
    <property type="evidence" value="ECO:0007669"/>
    <property type="project" value="TreeGrafter"/>
</dbReference>
<dbReference type="GO" id="GO:0047527">
    <property type="term" value="F:2,3-dihydroxybenzoate-serine ligase activity"/>
    <property type="evidence" value="ECO:0007669"/>
    <property type="project" value="TreeGrafter"/>
</dbReference>
<dbReference type="GO" id="GO:0009366">
    <property type="term" value="C:enterobactin synthetase complex"/>
    <property type="evidence" value="ECO:0007669"/>
    <property type="project" value="TreeGrafter"/>
</dbReference>
<dbReference type="Proteomes" id="UP000885362">
    <property type="component" value="Unassembled WGS sequence"/>
</dbReference>
<dbReference type="AlphaFoldDB" id="A0A6C8Y407"/>
<feature type="non-terminal residue" evidence="3">
    <location>
        <position position="1"/>
    </location>
</feature>
<reference evidence="3" key="1">
    <citation type="submission" date="2018-08" db="EMBL/GenBank/DDBJ databases">
        <authorList>
            <consortium name="GenomeTrakr network: Whole genome sequencing for foodborne pathogen traceback"/>
        </authorList>
    </citation>
    <scope>NUCLEOTIDE SEQUENCE [LARGE SCALE GENOMIC DNA]</scope>
    <source>
        <strain evidence="3">FMA0132</strain>
    </source>
</reference>
<dbReference type="EMBL" id="RSHK01000097">
    <property type="protein sequence ID" value="MIE73197.1"/>
    <property type="molecule type" value="Genomic_DNA"/>
</dbReference>
<evidence type="ECO:0000259" key="1">
    <source>
        <dbReference type="Pfam" id="PF00501"/>
    </source>
</evidence>
<dbReference type="PANTHER" id="PTHR45527:SF1">
    <property type="entry name" value="FATTY ACID SYNTHASE"/>
    <property type="match status" value="1"/>
</dbReference>
<dbReference type="InterPro" id="IPR000873">
    <property type="entry name" value="AMP-dep_synth/lig_dom"/>
</dbReference>
<feature type="non-terminal residue" evidence="3">
    <location>
        <position position="327"/>
    </location>
</feature>
<feature type="domain" description="Condensation" evidence="2">
    <location>
        <begin position="1"/>
        <end position="157"/>
    </location>
</feature>
<protein>
    <submittedName>
        <fullName evidence="3">Non-ribosomal peptide synthetase</fullName>
    </submittedName>
</protein>
<dbReference type="PANTHER" id="PTHR45527">
    <property type="entry name" value="NONRIBOSOMAL PEPTIDE SYNTHETASE"/>
    <property type="match status" value="1"/>
</dbReference>
<dbReference type="Gene3D" id="3.30.559.30">
    <property type="entry name" value="Nonribosomal peptide synthetase, condensation domain"/>
    <property type="match status" value="1"/>
</dbReference>